<evidence type="ECO:0000256" key="5">
    <source>
        <dbReference type="ARBA" id="ARBA00023052"/>
    </source>
</evidence>
<organism evidence="11 12">
    <name type="scientific">Pseudogracilibacillus auburnensis</name>
    <dbReference type="NCBI Taxonomy" id="1494959"/>
    <lineage>
        <taxon>Bacteria</taxon>
        <taxon>Bacillati</taxon>
        <taxon>Bacillota</taxon>
        <taxon>Bacilli</taxon>
        <taxon>Bacillales</taxon>
        <taxon>Bacillaceae</taxon>
        <taxon>Pseudogracilibacillus</taxon>
    </lineage>
</organism>
<evidence type="ECO:0000313" key="11">
    <source>
        <dbReference type="EMBL" id="PXW81402.1"/>
    </source>
</evidence>
<dbReference type="PANTHER" id="PTHR42916:SF1">
    <property type="entry name" value="PROTEIN PHYLLO, CHLOROPLASTIC"/>
    <property type="match status" value="1"/>
</dbReference>
<dbReference type="Pfam" id="PF02775">
    <property type="entry name" value="TPP_enzyme_C"/>
    <property type="match status" value="1"/>
</dbReference>
<dbReference type="InterPro" id="IPR011766">
    <property type="entry name" value="TPP_enzyme_TPP-bd"/>
</dbReference>
<dbReference type="GO" id="GO:0070204">
    <property type="term" value="F:2-succinyl-5-enolpyruvyl-6-hydroxy-3-cyclohexene-1-carboxylic-acid synthase activity"/>
    <property type="evidence" value="ECO:0007669"/>
    <property type="project" value="UniProtKB-UniRule"/>
</dbReference>
<comment type="pathway">
    <text evidence="7">Quinol/quinone metabolism; 1,4-dihydroxy-2-naphthoate biosynthesis; 1,4-dihydroxy-2-naphthoate from chorismate: step 2/7.</text>
</comment>
<dbReference type="InterPro" id="IPR012001">
    <property type="entry name" value="Thiamin_PyroP_enz_TPP-bd_dom"/>
</dbReference>
<dbReference type="InterPro" id="IPR029061">
    <property type="entry name" value="THDP-binding"/>
</dbReference>
<comment type="caution">
    <text evidence="11">The sequence shown here is derived from an EMBL/GenBank/DDBJ whole genome shotgun (WGS) entry which is preliminary data.</text>
</comment>
<keyword evidence="4 7" id="KW-0460">Magnesium</keyword>
<dbReference type="NCBIfam" id="TIGR00173">
    <property type="entry name" value="menD"/>
    <property type="match status" value="1"/>
</dbReference>
<keyword evidence="1 7" id="KW-0474">Menaquinone biosynthesis</keyword>
<feature type="domain" description="Thiamine pyrophosphate enzyme N-terminal TPP-binding" evidence="9">
    <location>
        <begin position="12"/>
        <end position="124"/>
    </location>
</feature>
<comment type="function">
    <text evidence="7">Catalyzes the thiamine diphosphate-dependent decarboxylation of 2-oxoglutarate and the subsequent addition of the resulting succinic semialdehyde-thiamine pyrophosphate anion to isochorismate to yield 2-succinyl-5-enolpyruvyl-6-hydroxy-3-cyclohexene-1-carboxylate (SEPHCHC).</text>
</comment>
<dbReference type="EMBL" id="QJJQ01000022">
    <property type="protein sequence ID" value="PXW81402.1"/>
    <property type="molecule type" value="Genomic_DNA"/>
</dbReference>
<evidence type="ECO:0000256" key="1">
    <source>
        <dbReference type="ARBA" id="ARBA00022428"/>
    </source>
</evidence>
<feature type="domain" description="Thiamine pyrophosphate enzyme TPP-binding" evidence="8">
    <location>
        <begin position="422"/>
        <end position="554"/>
    </location>
</feature>
<dbReference type="Gene3D" id="3.40.50.970">
    <property type="match status" value="2"/>
</dbReference>
<proteinExistence type="inferred from homology"/>
<dbReference type="PIRSF" id="PIRSF004983">
    <property type="entry name" value="MenD"/>
    <property type="match status" value="1"/>
</dbReference>
<keyword evidence="5 7" id="KW-0786">Thiamine pyrophosphate</keyword>
<dbReference type="EC" id="2.2.1.9" evidence="7"/>
<dbReference type="InterPro" id="IPR032264">
    <property type="entry name" value="MenD_middle"/>
</dbReference>
<dbReference type="GO" id="GO:0000287">
    <property type="term" value="F:magnesium ion binding"/>
    <property type="evidence" value="ECO:0007669"/>
    <property type="project" value="UniProtKB-UniRule"/>
</dbReference>
<keyword evidence="3 7" id="KW-0479">Metal-binding</keyword>
<evidence type="ECO:0000256" key="3">
    <source>
        <dbReference type="ARBA" id="ARBA00022723"/>
    </source>
</evidence>
<dbReference type="Pfam" id="PF16582">
    <property type="entry name" value="TPP_enzyme_M_2"/>
    <property type="match status" value="1"/>
</dbReference>
<dbReference type="InterPro" id="IPR004433">
    <property type="entry name" value="MenaQ_synth_MenD"/>
</dbReference>
<dbReference type="PANTHER" id="PTHR42916">
    <property type="entry name" value="2-SUCCINYL-5-ENOLPYRUVYL-6-HYDROXY-3-CYCLOHEXENE-1-CARBOXYLATE SYNTHASE"/>
    <property type="match status" value="1"/>
</dbReference>
<comment type="catalytic activity">
    <reaction evidence="7">
        <text>isochorismate + 2-oxoglutarate + H(+) = 5-enolpyruvoyl-6-hydroxy-2-succinyl-cyclohex-3-ene-1-carboxylate + CO2</text>
        <dbReference type="Rhea" id="RHEA:25593"/>
        <dbReference type="ChEBI" id="CHEBI:15378"/>
        <dbReference type="ChEBI" id="CHEBI:16526"/>
        <dbReference type="ChEBI" id="CHEBI:16810"/>
        <dbReference type="ChEBI" id="CHEBI:29780"/>
        <dbReference type="ChEBI" id="CHEBI:58818"/>
        <dbReference type="EC" id="2.2.1.9"/>
    </reaction>
</comment>
<dbReference type="GO" id="GO:0030976">
    <property type="term" value="F:thiamine pyrophosphate binding"/>
    <property type="evidence" value="ECO:0007669"/>
    <property type="project" value="UniProtKB-UniRule"/>
</dbReference>
<dbReference type="Pfam" id="PF02776">
    <property type="entry name" value="TPP_enzyme_N"/>
    <property type="match status" value="1"/>
</dbReference>
<keyword evidence="2 7" id="KW-0808">Transferase</keyword>
<dbReference type="CDD" id="cd07037">
    <property type="entry name" value="TPP_PYR_MenD"/>
    <property type="match status" value="1"/>
</dbReference>
<accession>A0A2V3VHV3</accession>
<dbReference type="AlphaFoldDB" id="A0A2V3VHV3"/>
<dbReference type="RefSeq" id="WP_110397353.1">
    <property type="nucleotide sequence ID" value="NZ_JADIJL010000063.1"/>
</dbReference>
<evidence type="ECO:0000256" key="6">
    <source>
        <dbReference type="ARBA" id="ARBA00023211"/>
    </source>
</evidence>
<evidence type="ECO:0000313" key="12">
    <source>
        <dbReference type="Proteomes" id="UP000247978"/>
    </source>
</evidence>
<feature type="domain" description="Menaquinone biosynthesis protein MenD middle" evidence="10">
    <location>
        <begin position="219"/>
        <end position="404"/>
    </location>
</feature>
<evidence type="ECO:0000256" key="2">
    <source>
        <dbReference type="ARBA" id="ARBA00022679"/>
    </source>
</evidence>
<dbReference type="SUPFAM" id="SSF52518">
    <property type="entry name" value="Thiamin diphosphate-binding fold (THDP-binding)"/>
    <property type="match status" value="2"/>
</dbReference>
<comment type="similarity">
    <text evidence="7">Belongs to the TPP enzyme family. MenD subfamily.</text>
</comment>
<dbReference type="Gene3D" id="3.40.50.1220">
    <property type="entry name" value="TPP-binding domain"/>
    <property type="match status" value="1"/>
</dbReference>
<dbReference type="GO" id="GO:0030145">
    <property type="term" value="F:manganese ion binding"/>
    <property type="evidence" value="ECO:0007669"/>
    <property type="project" value="UniProtKB-UniRule"/>
</dbReference>
<evidence type="ECO:0000259" key="9">
    <source>
        <dbReference type="Pfam" id="PF02776"/>
    </source>
</evidence>
<keyword evidence="6 7" id="KW-0464">Manganese</keyword>
<evidence type="ECO:0000259" key="8">
    <source>
        <dbReference type="Pfam" id="PF02775"/>
    </source>
</evidence>
<dbReference type="GO" id="GO:0009234">
    <property type="term" value="P:menaquinone biosynthetic process"/>
    <property type="evidence" value="ECO:0007669"/>
    <property type="project" value="UniProtKB-UniRule"/>
</dbReference>
<dbReference type="Proteomes" id="UP000247978">
    <property type="component" value="Unassembled WGS sequence"/>
</dbReference>
<dbReference type="OrthoDB" id="9791859at2"/>
<reference evidence="11 12" key="1">
    <citation type="submission" date="2018-05" db="EMBL/GenBank/DDBJ databases">
        <title>Genomic Encyclopedia of Type Strains, Phase IV (KMG-IV): sequencing the most valuable type-strain genomes for metagenomic binning, comparative biology and taxonomic classification.</title>
        <authorList>
            <person name="Goeker M."/>
        </authorList>
    </citation>
    <scope>NUCLEOTIDE SEQUENCE [LARGE SCALE GENOMIC DNA]</scope>
    <source>
        <strain evidence="11 12">DSM 28556</strain>
    </source>
</reference>
<comment type="subunit">
    <text evidence="7">Homodimer.</text>
</comment>
<evidence type="ECO:0000259" key="10">
    <source>
        <dbReference type="Pfam" id="PF16582"/>
    </source>
</evidence>
<gene>
    <name evidence="7" type="primary">menD</name>
    <name evidence="11" type="ORF">DFR56_12211</name>
</gene>
<dbReference type="UniPathway" id="UPA01057">
    <property type="reaction ID" value="UER00164"/>
</dbReference>
<name>A0A2V3VHV3_9BACI</name>
<protein>
    <recommendedName>
        <fullName evidence="7">2-succinyl-5-enolpyruvyl-6-hydroxy-3-cyclohexene-1-carboxylate synthase</fullName>
        <shortName evidence="7">SEPHCHC synthase</shortName>
        <ecNumber evidence="7">2.2.1.9</ecNumber>
    </recommendedName>
    <alternativeName>
        <fullName evidence="7">Menaquinone biosynthesis protein MenD</fullName>
    </alternativeName>
</protein>
<dbReference type="HAMAP" id="MF_01659">
    <property type="entry name" value="MenD"/>
    <property type="match status" value="1"/>
</dbReference>
<dbReference type="UniPathway" id="UPA00079"/>
<comment type="pathway">
    <text evidence="7">Quinol/quinone metabolism; menaquinone biosynthesis.</text>
</comment>
<comment type="cofactor">
    <cofactor evidence="7">
        <name>Mg(2+)</name>
        <dbReference type="ChEBI" id="CHEBI:18420"/>
    </cofactor>
    <cofactor evidence="7">
        <name>Mn(2+)</name>
        <dbReference type="ChEBI" id="CHEBI:29035"/>
    </cofactor>
</comment>
<dbReference type="SUPFAM" id="SSF52467">
    <property type="entry name" value="DHS-like NAD/FAD-binding domain"/>
    <property type="match status" value="1"/>
</dbReference>
<evidence type="ECO:0000256" key="7">
    <source>
        <dbReference type="HAMAP-Rule" id="MF_01659"/>
    </source>
</evidence>
<evidence type="ECO:0000256" key="4">
    <source>
        <dbReference type="ARBA" id="ARBA00022842"/>
    </source>
</evidence>
<dbReference type="CDD" id="cd02009">
    <property type="entry name" value="TPP_SHCHC_synthase"/>
    <property type="match status" value="1"/>
</dbReference>
<keyword evidence="12" id="KW-1185">Reference proteome</keyword>
<comment type="cofactor">
    <cofactor evidence="7">
        <name>thiamine diphosphate</name>
        <dbReference type="ChEBI" id="CHEBI:58937"/>
    </cofactor>
    <text evidence="7">Binds 1 thiamine pyrophosphate per subunit.</text>
</comment>
<sequence length="580" mass="64974">MSHIENLTRYTASFVDELVCSGLTHVVVSPGSRSTPLAVLCAEHQRIKEWVIIDERSAAYFALGIAKQTNKPVALVCTSGTAAANYFPAIVEAYYARVPLIVLTADRPHELRGVGASQTITQINMYGQFVKDFQEMALPDRSPEMLRYVRSSAARAVRKAMQGNPGPVHYNFPFREPLMPNVHMDGLWGERTGNCYNSVYDGKKRLQEQQLQLFVQKLATHKKGVIVCGPQVDESLGMHLTALSEQLQIPVLADPLSQLRAGGHGKNTIISTYDAMLRSKELRAKLTPDYIIRFGAMPISKNYLFYLEEHEDVLQIVVEDNEAMREPTNHHSEYIFADGSLLCKDVLPLFRQVKRDDTWLSKWRKLNEIVMEELEDREADALLTEGKAVQHVLQMIPNESVIFVANSMPVRDLDTFFTPNDKQMTVHANRGVSGIDGTVSSALGVAATTDKHVTLIVGDLSFYHDLNSLLVAKQYKIRLTILLINNNGGGIFSFLPQANEKKHFEALFGTPLNIDFEKAVSMYGGSYELVLNHASLEAALQKAYKISGLSVIEVQTDRAENVAWHRELFGKIEQRLLKNE</sequence>
<dbReference type="InterPro" id="IPR029035">
    <property type="entry name" value="DHS-like_NAD/FAD-binding_dom"/>
</dbReference>